<evidence type="ECO:0000313" key="3">
    <source>
        <dbReference type="EMBL" id="KAI3963028.1"/>
    </source>
</evidence>
<dbReference type="PANTHER" id="PTHR31415">
    <property type="entry name" value="OS05G0367900 PROTEIN"/>
    <property type="match status" value="1"/>
</dbReference>
<evidence type="ECO:0000256" key="2">
    <source>
        <dbReference type="ARBA" id="ARBA00023136"/>
    </source>
</evidence>
<dbReference type="EMBL" id="JAJJMB010000133">
    <property type="protein sequence ID" value="KAI3963028.1"/>
    <property type="molecule type" value="Genomic_DNA"/>
</dbReference>
<comment type="caution">
    <text evidence="3">The sequence shown here is derived from an EMBL/GenBank/DDBJ whole genome shotgun (WGS) entry which is preliminary data.</text>
</comment>
<evidence type="ECO:0000313" key="4">
    <source>
        <dbReference type="Proteomes" id="UP001202328"/>
    </source>
</evidence>
<gene>
    <name evidence="3" type="ORF">MKW98_028968</name>
</gene>
<keyword evidence="4" id="KW-1185">Reference proteome</keyword>
<sequence>MKFYVIDASLTEFYLTNNDMLHYNLSVNISIRNSNKIERISYHRFRAHPSSYGNDLDLVPLTSFQQGPKNTTLIHHVFQGKTMLKLRGSQLRDFNNDQRDGIYSIYVYLYLETELKHAGGGNSGFKVLIAKCGLFRLHLLGSSSSSSNNQSGIGGLFQAKRCKISAGGHKDDSY</sequence>
<dbReference type="Proteomes" id="UP001202328">
    <property type="component" value="Unassembled WGS sequence"/>
</dbReference>
<dbReference type="GO" id="GO:0009506">
    <property type="term" value="C:plasmodesma"/>
    <property type="evidence" value="ECO:0007669"/>
    <property type="project" value="TreeGrafter"/>
</dbReference>
<reference evidence="3" key="1">
    <citation type="submission" date="2022-04" db="EMBL/GenBank/DDBJ databases">
        <title>A functionally conserved STORR gene fusion in Papaver species that diverged 16.8 million years ago.</title>
        <authorList>
            <person name="Catania T."/>
        </authorList>
    </citation>
    <scope>NUCLEOTIDE SEQUENCE</scope>
    <source>
        <strain evidence="3">S-188037</strain>
    </source>
</reference>
<organism evidence="3 4">
    <name type="scientific">Papaver atlanticum</name>
    <dbReference type="NCBI Taxonomy" id="357466"/>
    <lineage>
        <taxon>Eukaryota</taxon>
        <taxon>Viridiplantae</taxon>
        <taxon>Streptophyta</taxon>
        <taxon>Embryophyta</taxon>
        <taxon>Tracheophyta</taxon>
        <taxon>Spermatophyta</taxon>
        <taxon>Magnoliopsida</taxon>
        <taxon>Ranunculales</taxon>
        <taxon>Papaveraceae</taxon>
        <taxon>Papaveroideae</taxon>
        <taxon>Papaver</taxon>
    </lineage>
</organism>
<protein>
    <recommendedName>
        <fullName evidence="5">Late embryogenesis abundant protein LEA-2 subgroup domain-containing protein</fullName>
    </recommendedName>
</protein>
<comment type="subcellular location">
    <subcellularLocation>
        <location evidence="1">Membrane</location>
    </subcellularLocation>
</comment>
<evidence type="ECO:0008006" key="5">
    <source>
        <dbReference type="Google" id="ProtNLM"/>
    </source>
</evidence>
<evidence type="ECO:0000256" key="1">
    <source>
        <dbReference type="ARBA" id="ARBA00004370"/>
    </source>
</evidence>
<dbReference type="InterPro" id="IPR044839">
    <property type="entry name" value="NDR1-like"/>
</dbReference>
<dbReference type="GO" id="GO:0098542">
    <property type="term" value="P:defense response to other organism"/>
    <property type="evidence" value="ECO:0007669"/>
    <property type="project" value="InterPro"/>
</dbReference>
<proteinExistence type="predicted"/>
<dbReference type="AlphaFoldDB" id="A0AAD4TM29"/>
<name>A0AAD4TM29_9MAGN</name>
<accession>A0AAD4TM29</accession>
<dbReference type="PANTHER" id="PTHR31415:SF4">
    <property type="entry name" value="NDR1_HIN1-LIKE PROTEIN 3"/>
    <property type="match status" value="1"/>
</dbReference>
<keyword evidence="2" id="KW-0472">Membrane</keyword>
<dbReference type="GO" id="GO:0005886">
    <property type="term" value="C:plasma membrane"/>
    <property type="evidence" value="ECO:0007669"/>
    <property type="project" value="TreeGrafter"/>
</dbReference>